<dbReference type="GO" id="GO:0044183">
    <property type="term" value="F:protein folding chaperone"/>
    <property type="evidence" value="ECO:0007669"/>
    <property type="project" value="InterPro"/>
</dbReference>
<dbReference type="SUPFAM" id="SSF50129">
    <property type="entry name" value="GroES-like"/>
    <property type="match status" value="1"/>
</dbReference>
<dbReference type="Gene3D" id="2.30.33.40">
    <property type="entry name" value="GroES chaperonin"/>
    <property type="match status" value="1"/>
</dbReference>
<sequence length="134" mass="14929">MSHPHAKDLITDEETKATLGSHQFPKPMGWKVLVQPNQAKKKTKGGIYLPSQSVENEEYLTAHGTILAQGELAYRDRDTGQRWKGDWPEIGDRVTYGKYAGQKLTVNGVKMLLLNDDEITSIIPEGATLTSYVD</sequence>
<reference evidence="2" key="1">
    <citation type="submission" date="2016-03" db="EMBL/GenBank/DDBJ databases">
        <title>Novel chaperonins are prevalent in the virioplankton and link to viral biology and ecology.</title>
        <authorList>
            <person name="Marine R.L."/>
            <person name="Nasko D.J."/>
            <person name="Polson S.W."/>
            <person name="Wommack K.E."/>
        </authorList>
    </citation>
    <scope>NUCLEOTIDE SEQUENCE</scope>
</reference>
<dbReference type="Pfam" id="PF00166">
    <property type="entry name" value="Cpn10"/>
    <property type="match status" value="1"/>
</dbReference>
<gene>
    <name evidence="2" type="primary">groES</name>
</gene>
<dbReference type="PRINTS" id="PR00297">
    <property type="entry name" value="CHAPERONIN10"/>
</dbReference>
<dbReference type="InterPro" id="IPR037124">
    <property type="entry name" value="Chaperonin_GroES_sf"/>
</dbReference>
<proteinExistence type="predicted"/>
<dbReference type="SMART" id="SM00883">
    <property type="entry name" value="Cpn10"/>
    <property type="match status" value="1"/>
</dbReference>
<dbReference type="CDD" id="cd00320">
    <property type="entry name" value="cpn10"/>
    <property type="match status" value="1"/>
</dbReference>
<dbReference type="EMBL" id="KU971097">
    <property type="protein sequence ID" value="ASN63691.1"/>
    <property type="molecule type" value="Genomic_DNA"/>
</dbReference>
<name>A0A221S469_9VIRU</name>
<dbReference type="InterPro" id="IPR011032">
    <property type="entry name" value="GroES-like_sf"/>
</dbReference>
<evidence type="ECO:0000256" key="1">
    <source>
        <dbReference type="ARBA" id="ARBA00023186"/>
    </source>
</evidence>
<accession>A0A221S469</accession>
<keyword evidence="1" id="KW-0143">Chaperone</keyword>
<protein>
    <submittedName>
        <fullName evidence="2">Co-chaperonin GroES</fullName>
    </submittedName>
</protein>
<evidence type="ECO:0000313" key="2">
    <source>
        <dbReference type="EMBL" id="ASN63691.1"/>
    </source>
</evidence>
<dbReference type="InterPro" id="IPR020818">
    <property type="entry name" value="Chaperonin_GroES"/>
</dbReference>
<organism evidence="2">
    <name type="scientific">uncultured virus</name>
    <dbReference type="NCBI Taxonomy" id="340016"/>
    <lineage>
        <taxon>Viruses</taxon>
        <taxon>environmental samples</taxon>
    </lineage>
</organism>
<dbReference type="GO" id="GO:0005524">
    <property type="term" value="F:ATP binding"/>
    <property type="evidence" value="ECO:0007669"/>
    <property type="project" value="InterPro"/>
</dbReference>